<dbReference type="Proteomes" id="UP000807306">
    <property type="component" value="Unassembled WGS sequence"/>
</dbReference>
<dbReference type="EMBL" id="MU158007">
    <property type="protein sequence ID" value="KAF9521644.1"/>
    <property type="molecule type" value="Genomic_DNA"/>
</dbReference>
<protein>
    <submittedName>
        <fullName evidence="1">Uncharacterized protein</fullName>
    </submittedName>
</protein>
<keyword evidence="2" id="KW-1185">Reference proteome</keyword>
<sequence>MAHDRPPRDFFPDRTEQTCNLLVIAGLIERGLLSPPSEVYDEDVYHSVVLRLRTNIPLPPIILAEPSSSRTYACVGGAAVLDSVCRDELRVTDHPRSTSSGPPHRPDAGMLYRLVTLVDAHQEHSRGLHKTSVVDLPEVLISPSSHFATFLPGGFGCLPHDPPASVKLERLRRYAQYMTHLVLDFRCRAARLAFRNFVALLAGVDGLPPILSSLKSVKLVGPVDVDDMATFFSLLPSEDRNRKLEVLEVQDPEPGTSFTLFRASTHLVRISSLVFSRMRPLDSEPFRSVAPSLYNLSTLTLLFDVEPPSDLYTVLPLLLRLEQLSLTFFPRPLPHHAFGALPPGDPSVSLPSLTKLFVSSPFPVDVIRPNLLFNMPKLTSVHLESRAQKISGPMCNVLISRLAESPRVESVVVNHRPDTSWAHFYDNGPVNESILDPYLWPVMRWTALKTFLFSPSLKFLEVTDQTLYRIATSCTRLEQFNIGGGETAGVHAPSSTFASLRAFAEYCPSLKILSFPHRHSRHMNDIPDTINHTELRVLGGMISRDLLAFFDSFMVDLRRELDEYLGYCSACAAVGVTSLKHKEGLGGCPTVRALTGSTKSNFYDEFSGGIESNDDHAVALCHFCHVPLGFLHPGYYLSRGPEDCMYRDIIVTVVFVALHNQAFRNQAALRFPEGNFTHPVASLAWINSFPVGERVLEEGGRREFRHRDSFPLSIQEESLRCFSGYAFVCFADNEDFGRGPSMSVLDDPFMELLETPPTLPELDGLLPQFAIDLVISGRLVQPSCLKRNPHSNRFCEIRWTSDRYAWKTLKGRRFRSTFLVSTLRKRVEHEMGRLDEVTAQIDEIYSTHSSLACAAKVSDRISALEGESGFLRENIRSKTTWLTAIYDQDLVSSSQFSEDVLSWISSNKHGHEKDNTEVAAMRLAIDHNMTYPEERRFEQLMLDARDVNIDVPSFHFRLANIIKDVGFFYQVCRLHRYSRLWPASVITPVTLDRLCPSSKPLAEVFITQSLLALDFLCSSHSASARERGEGPDLDMTRLEVSLAKFSPAPDILDAQFFGILDEVYGRHLHEHESLFASVLSPEESNTFEEAYLRYREEVWLKLDHWCTARASNPETSSLVAAILDGFRDRLSLVLQGLFNSDAFGIGYSTSLPLLCPHFYTDVANSLARVSRSLSYVWSWFDPYAVVRRAVRHFYGLSMMMKVIIQARNPGGDADDLLNQIFGVLFSRRHSTLLEVLRVDFRPLSYVCPPVESLLDSPPWSPVRSVLWRTLADWRSMQTSAHHQEDFSPALVSQLFELEHGKLLLHSLTHTVFPWWDLSAGPEVLSADAVLHASVIVHQRPLFSDIPHLTCLRDLLISVIQQSAPTFAGFWAFLSEDPNYILHAQSPQSRVASTSQQVKSVVAGITLLVSSEAVGAIPSPVDAYHAVYRPHPDVFRAAQKLFRAIAVASNRSQNIHLHPASTSRLQNLDPSLIDDLYANLHVPSTFSAAPFKHVRSYYSPYQPEHAAELLAVGHGTLRQSRLENFARLS</sequence>
<dbReference type="InterPro" id="IPR032675">
    <property type="entry name" value="LRR_dom_sf"/>
</dbReference>
<dbReference type="SUPFAM" id="SSF52047">
    <property type="entry name" value="RNI-like"/>
    <property type="match status" value="1"/>
</dbReference>
<accession>A0A9P6JI04</accession>
<gene>
    <name evidence="1" type="ORF">CPB83DRAFT_900451</name>
</gene>
<evidence type="ECO:0000313" key="2">
    <source>
        <dbReference type="Proteomes" id="UP000807306"/>
    </source>
</evidence>
<dbReference type="OrthoDB" id="3056801at2759"/>
<organism evidence="1 2">
    <name type="scientific">Crepidotus variabilis</name>
    <dbReference type="NCBI Taxonomy" id="179855"/>
    <lineage>
        <taxon>Eukaryota</taxon>
        <taxon>Fungi</taxon>
        <taxon>Dikarya</taxon>
        <taxon>Basidiomycota</taxon>
        <taxon>Agaricomycotina</taxon>
        <taxon>Agaricomycetes</taxon>
        <taxon>Agaricomycetidae</taxon>
        <taxon>Agaricales</taxon>
        <taxon>Agaricineae</taxon>
        <taxon>Crepidotaceae</taxon>
        <taxon>Crepidotus</taxon>
    </lineage>
</organism>
<name>A0A9P6JI04_9AGAR</name>
<comment type="caution">
    <text evidence="1">The sequence shown here is derived from an EMBL/GenBank/DDBJ whole genome shotgun (WGS) entry which is preliminary data.</text>
</comment>
<dbReference type="Gene3D" id="3.80.10.10">
    <property type="entry name" value="Ribonuclease Inhibitor"/>
    <property type="match status" value="1"/>
</dbReference>
<proteinExistence type="predicted"/>
<reference evidence="1" key="1">
    <citation type="submission" date="2020-11" db="EMBL/GenBank/DDBJ databases">
        <authorList>
            <consortium name="DOE Joint Genome Institute"/>
            <person name="Ahrendt S."/>
            <person name="Riley R."/>
            <person name="Andreopoulos W."/>
            <person name="Labutti K."/>
            <person name="Pangilinan J."/>
            <person name="Ruiz-Duenas F.J."/>
            <person name="Barrasa J.M."/>
            <person name="Sanchez-Garcia M."/>
            <person name="Camarero S."/>
            <person name="Miyauchi S."/>
            <person name="Serrano A."/>
            <person name="Linde D."/>
            <person name="Babiker R."/>
            <person name="Drula E."/>
            <person name="Ayuso-Fernandez I."/>
            <person name="Pacheco R."/>
            <person name="Padilla G."/>
            <person name="Ferreira P."/>
            <person name="Barriuso J."/>
            <person name="Kellner H."/>
            <person name="Castanera R."/>
            <person name="Alfaro M."/>
            <person name="Ramirez L."/>
            <person name="Pisabarro A.G."/>
            <person name="Kuo A."/>
            <person name="Tritt A."/>
            <person name="Lipzen A."/>
            <person name="He G."/>
            <person name="Yan M."/>
            <person name="Ng V."/>
            <person name="Cullen D."/>
            <person name="Martin F."/>
            <person name="Rosso M.-N."/>
            <person name="Henrissat B."/>
            <person name="Hibbett D."/>
            <person name="Martinez A.T."/>
            <person name="Grigoriev I.V."/>
        </authorList>
    </citation>
    <scope>NUCLEOTIDE SEQUENCE</scope>
    <source>
        <strain evidence="1">CBS 506.95</strain>
    </source>
</reference>
<evidence type="ECO:0000313" key="1">
    <source>
        <dbReference type="EMBL" id="KAF9521644.1"/>
    </source>
</evidence>